<dbReference type="PANTHER" id="PTHR33481:SF1">
    <property type="entry name" value="ENDONUCLEASE_EXONUCLEASE_PHOSPHATASE DOMAIN-CONTAINING PROTEIN-RELATED"/>
    <property type="match status" value="1"/>
</dbReference>
<name>A0ABY6LUF6_9ARAC</name>
<keyword evidence="4" id="KW-1185">Reference proteome</keyword>
<proteinExistence type="predicted"/>
<dbReference type="Gene3D" id="3.30.70.270">
    <property type="match status" value="1"/>
</dbReference>
<dbReference type="SUPFAM" id="SSF56672">
    <property type="entry name" value="DNA/RNA polymerases"/>
    <property type="match status" value="1"/>
</dbReference>
<accession>A0ABY6LUF6</accession>
<dbReference type="InterPro" id="IPR000477">
    <property type="entry name" value="RT_dom"/>
</dbReference>
<dbReference type="PROSITE" id="PS50878">
    <property type="entry name" value="RT_POL"/>
    <property type="match status" value="1"/>
</dbReference>
<sequence>MALRVPFAFVLDLHRALPLILHPQTSPSLSSSPGVVGGGVYTIDSHNPGSTPALETFSVSQIEYQVPVGQTINQHYHAPMAPDSCKSPTPPSSARNQTGLWHISARNKYNKAINKAKFKSWRFFLEENESTNPFGNTYKTFKTLKASFNTTGIPLIDNAPDFARTSKMESLLNDLFPDDDISSEEELHKATRYYSPIYNNINKVIISLKDIESIIVLLKNKKAPGSDNISNNMIKYAYPRISIILHQIFEKCISLGYFPDYWKNSFVKIIPKVDKTSYDVSKSYRPISLLSNISKIFENIIKNKLTTFYDENNLMSHRQHGFSRHKSTITAMKELTETILEHKQRELTALIAVDLSGAFDNAWWPAIIKRMDLDNVPSSLIQIIQSYLNNKRTVCLSYGGKTVSKNLTKGCPQGSPLSPLLWNILLNDILINFKSTNADIICYADDISIICWHYNLEGLKTELVNTLNYVTQWCRSNKLKINPEKTNLIHFHNFHRFQLEFQKTVMKPSNEIKILGMKLSNHRFKTKINFTPHINEILHKAHRMKNLLFSLSGKIWGINSNKRLILYKTLIRPILTYGAEIWFYQINNRCKQKLNSMQYQIVLWATRSFKTSSSNCVHCLAEIPFLTDFIESRLIKYELDQLSEEDQRTFSPHSPSIINGFLRTRMEDMFSNTSDHFRLFFPLGIPKYFRPDFYNVQFVTRHGNFGDFLFRIGAIDDPGCLCGKRKQDSSHLLLECPIFQSYRNRENIECKDLFMTGKNCPGVELTPTNIFSCPAMAVALQKIDMDPELYTSKIEDIATAVIEMHGDV</sequence>
<gene>
    <name evidence="3" type="ORF">LAZ67_X003905</name>
</gene>
<protein>
    <recommendedName>
        <fullName evidence="2">Reverse transcriptase domain-containing protein</fullName>
    </recommendedName>
</protein>
<dbReference type="PANTHER" id="PTHR33481">
    <property type="entry name" value="REVERSE TRANSCRIPTASE"/>
    <property type="match status" value="1"/>
</dbReference>
<dbReference type="Pfam" id="PF00078">
    <property type="entry name" value="RVT_1"/>
    <property type="match status" value="1"/>
</dbReference>
<feature type="region of interest" description="Disordered" evidence="1">
    <location>
        <begin position="77"/>
        <end position="96"/>
    </location>
</feature>
<evidence type="ECO:0000313" key="3">
    <source>
        <dbReference type="EMBL" id="UYV84899.1"/>
    </source>
</evidence>
<evidence type="ECO:0000259" key="2">
    <source>
        <dbReference type="PROSITE" id="PS50878"/>
    </source>
</evidence>
<organism evidence="3 4">
    <name type="scientific">Cordylochernes scorpioides</name>
    <dbReference type="NCBI Taxonomy" id="51811"/>
    <lineage>
        <taxon>Eukaryota</taxon>
        <taxon>Metazoa</taxon>
        <taxon>Ecdysozoa</taxon>
        <taxon>Arthropoda</taxon>
        <taxon>Chelicerata</taxon>
        <taxon>Arachnida</taxon>
        <taxon>Pseudoscorpiones</taxon>
        <taxon>Cheliferoidea</taxon>
        <taxon>Chernetidae</taxon>
        <taxon>Cordylochernes</taxon>
    </lineage>
</organism>
<dbReference type="EMBL" id="CP092886">
    <property type="protein sequence ID" value="UYV84899.1"/>
    <property type="molecule type" value="Genomic_DNA"/>
</dbReference>
<dbReference type="CDD" id="cd01650">
    <property type="entry name" value="RT_nLTR_like"/>
    <property type="match status" value="1"/>
</dbReference>
<evidence type="ECO:0000313" key="4">
    <source>
        <dbReference type="Proteomes" id="UP001235939"/>
    </source>
</evidence>
<feature type="domain" description="Reverse transcriptase" evidence="2">
    <location>
        <begin position="251"/>
        <end position="519"/>
    </location>
</feature>
<dbReference type="Proteomes" id="UP001235939">
    <property type="component" value="Chromosome X"/>
</dbReference>
<dbReference type="InterPro" id="IPR043128">
    <property type="entry name" value="Rev_trsase/Diguanyl_cyclase"/>
</dbReference>
<evidence type="ECO:0000256" key="1">
    <source>
        <dbReference type="SAM" id="MobiDB-lite"/>
    </source>
</evidence>
<dbReference type="InterPro" id="IPR043502">
    <property type="entry name" value="DNA/RNA_pol_sf"/>
</dbReference>
<reference evidence="3 4" key="1">
    <citation type="submission" date="2022-03" db="EMBL/GenBank/DDBJ databases">
        <title>A chromosomal length assembly of Cordylochernes scorpioides.</title>
        <authorList>
            <person name="Zeh D."/>
            <person name="Zeh J."/>
        </authorList>
    </citation>
    <scope>NUCLEOTIDE SEQUENCE [LARGE SCALE GENOMIC DNA]</scope>
    <source>
        <strain evidence="3">IN4F17</strain>
        <tissue evidence="3">Whole Body</tissue>
    </source>
</reference>